<evidence type="ECO:0000256" key="1">
    <source>
        <dbReference type="SAM" id="SignalP"/>
    </source>
</evidence>
<gene>
    <name evidence="2" type="ORF">AVDCRST_MAG56-1015</name>
</gene>
<keyword evidence="1" id="KW-0732">Signal</keyword>
<evidence type="ECO:0008006" key="3">
    <source>
        <dbReference type="Google" id="ProtNLM"/>
    </source>
</evidence>
<protein>
    <recommendedName>
        <fullName evidence="3">DUF4861 domain-containing protein</fullName>
    </recommendedName>
</protein>
<feature type="signal peptide" evidence="1">
    <location>
        <begin position="1"/>
        <end position="26"/>
    </location>
</feature>
<accession>A0A6J4HU99</accession>
<reference evidence="2" key="1">
    <citation type="submission" date="2020-02" db="EMBL/GenBank/DDBJ databases">
        <authorList>
            <person name="Meier V. D."/>
        </authorList>
    </citation>
    <scope>NUCLEOTIDE SEQUENCE</scope>
    <source>
        <strain evidence="2">AVDCRST_MAG56</strain>
    </source>
</reference>
<proteinExistence type="predicted"/>
<dbReference type="InterPro" id="IPR032342">
    <property type="entry name" value="DUF4861"/>
</dbReference>
<dbReference type="Pfam" id="PF16153">
    <property type="entry name" value="DUF4861"/>
    <property type="match status" value="1"/>
</dbReference>
<dbReference type="AlphaFoldDB" id="A0A6J4HU99"/>
<dbReference type="EMBL" id="CADCTQ010000099">
    <property type="protein sequence ID" value="CAA9233149.1"/>
    <property type="molecule type" value="Genomic_DNA"/>
</dbReference>
<feature type="chain" id="PRO_5026741454" description="DUF4861 domain-containing protein" evidence="1">
    <location>
        <begin position="27"/>
        <end position="385"/>
    </location>
</feature>
<name>A0A6J4HU99_9SPHI</name>
<organism evidence="2">
    <name type="scientific">uncultured Cytophagales bacterium</name>
    <dbReference type="NCBI Taxonomy" id="158755"/>
    <lineage>
        <taxon>Bacteria</taxon>
        <taxon>Pseudomonadati</taxon>
        <taxon>Bacteroidota</taxon>
        <taxon>Sphingobacteriia</taxon>
        <taxon>Sphingobacteriales</taxon>
        <taxon>environmental samples</taxon>
    </lineage>
</organism>
<sequence>MAFMTWNHLRRYACWCLCLLCAAGKAQPKGESIVRITNPGPVAFANAVVEIPWATVRAAYPQADTAQLRVIHLATGKEVPCQWERMGGKTVQNLLVQVSVGAGETLQLALRRGKPTKITPLTYARYVPERFDDFAWENDRIAFRIYGAALGSRSDNAYGTDVWSKRTRQLILNKWYRQNDYHKDNGEGLDYYKVGLTLGAGDMGVFLGDSIGYIHNYRSWEILDNGPLRSTFRVKYDPYPFGGITVTMTKTISIDAGSQLSRTQVEVVHTAAGLLPVVAGITLREEPGVLLLDEQKGILGYWEPRHGNDGTLGIGCVFPAAPVSMRRQYGHGLTKLGVRSGDSVVYYTGAAWDKAGIITTGEAWFEYLQQFATGLKNPLTVRVVK</sequence>
<evidence type="ECO:0000313" key="2">
    <source>
        <dbReference type="EMBL" id="CAA9233149.1"/>
    </source>
</evidence>